<protein>
    <submittedName>
        <fullName evidence="3">Uncharacterized protein</fullName>
    </submittedName>
</protein>
<evidence type="ECO:0000313" key="4">
    <source>
        <dbReference type="Proteomes" id="UP001165060"/>
    </source>
</evidence>
<dbReference type="Proteomes" id="UP001165060">
    <property type="component" value="Unassembled WGS sequence"/>
</dbReference>
<feature type="compositionally biased region" description="Polar residues" evidence="2">
    <location>
        <begin position="310"/>
        <end position="321"/>
    </location>
</feature>
<sequence>MPRHLLQSKVKTLSDNFQFLKSQISSVSSRNADLLAQLDKHREIQDLFGASMMLDLDEIVNADAVAPSSPLHTSLQNLSAIPTLTHEDIHKVTKSVYDHCASMMAEVSAENSSLRSANESLNSENARLREEIFALTKAARLTSLTPTKAVMRGLIGPDPTTMGLEVCSEMLASARLSLATDLSVLSGAGRSDSPVKTQSIQELADASLEESVGTEEGVSVEPLARTIEKEVQNAVMPRSVERPEEDDESVESEMIEVTEKFLSKMPGSAKKKGKEKGKGKGRGKGKGMGGEGGSPTARRRGTVTAVQVPEKNNFNTLNVTF</sequence>
<proteinExistence type="predicted"/>
<gene>
    <name evidence="3" type="ORF">TeGR_g6174</name>
</gene>
<feature type="region of interest" description="Disordered" evidence="2">
    <location>
        <begin position="265"/>
        <end position="321"/>
    </location>
</feature>
<feature type="coiled-coil region" evidence="1">
    <location>
        <begin position="104"/>
        <end position="138"/>
    </location>
</feature>
<feature type="compositionally biased region" description="Basic residues" evidence="2">
    <location>
        <begin position="269"/>
        <end position="285"/>
    </location>
</feature>
<reference evidence="3 4" key="1">
    <citation type="journal article" date="2023" name="Commun. Biol.">
        <title>Genome analysis of Parmales, the sister group of diatoms, reveals the evolutionary specialization of diatoms from phago-mixotrophs to photoautotrophs.</title>
        <authorList>
            <person name="Ban H."/>
            <person name="Sato S."/>
            <person name="Yoshikawa S."/>
            <person name="Yamada K."/>
            <person name="Nakamura Y."/>
            <person name="Ichinomiya M."/>
            <person name="Sato N."/>
            <person name="Blanc-Mathieu R."/>
            <person name="Endo H."/>
            <person name="Kuwata A."/>
            <person name="Ogata H."/>
        </authorList>
    </citation>
    <scope>NUCLEOTIDE SEQUENCE [LARGE SCALE GENOMIC DNA]</scope>
</reference>
<evidence type="ECO:0000256" key="1">
    <source>
        <dbReference type="SAM" id="Coils"/>
    </source>
</evidence>
<accession>A0ABQ6M7V7</accession>
<organism evidence="3 4">
    <name type="scientific">Tetraparma gracilis</name>
    <dbReference type="NCBI Taxonomy" id="2962635"/>
    <lineage>
        <taxon>Eukaryota</taxon>
        <taxon>Sar</taxon>
        <taxon>Stramenopiles</taxon>
        <taxon>Ochrophyta</taxon>
        <taxon>Bolidophyceae</taxon>
        <taxon>Parmales</taxon>
        <taxon>Triparmaceae</taxon>
        <taxon>Tetraparma</taxon>
    </lineage>
</organism>
<comment type="caution">
    <text evidence="3">The sequence shown here is derived from an EMBL/GenBank/DDBJ whole genome shotgun (WGS) entry which is preliminary data.</text>
</comment>
<evidence type="ECO:0000313" key="3">
    <source>
        <dbReference type="EMBL" id="GMI21158.1"/>
    </source>
</evidence>
<dbReference type="EMBL" id="BRYB01001232">
    <property type="protein sequence ID" value="GMI21158.1"/>
    <property type="molecule type" value="Genomic_DNA"/>
</dbReference>
<keyword evidence="1" id="KW-0175">Coiled coil</keyword>
<name>A0ABQ6M7V7_9STRA</name>
<evidence type="ECO:0000256" key="2">
    <source>
        <dbReference type="SAM" id="MobiDB-lite"/>
    </source>
</evidence>
<keyword evidence="4" id="KW-1185">Reference proteome</keyword>